<feature type="region of interest" description="Disordered" evidence="1">
    <location>
        <begin position="78"/>
        <end position="173"/>
    </location>
</feature>
<protein>
    <submittedName>
        <fullName evidence="2">Uncharacterized protein</fullName>
    </submittedName>
</protein>
<dbReference type="OrthoDB" id="4161069at2759"/>
<organism evidence="2 3">
    <name type="scientific">Rhinocladiella mackenziei CBS 650.93</name>
    <dbReference type="NCBI Taxonomy" id="1442369"/>
    <lineage>
        <taxon>Eukaryota</taxon>
        <taxon>Fungi</taxon>
        <taxon>Dikarya</taxon>
        <taxon>Ascomycota</taxon>
        <taxon>Pezizomycotina</taxon>
        <taxon>Eurotiomycetes</taxon>
        <taxon>Chaetothyriomycetidae</taxon>
        <taxon>Chaetothyriales</taxon>
        <taxon>Herpotrichiellaceae</taxon>
        <taxon>Rhinocladiella</taxon>
    </lineage>
</organism>
<accession>A0A0D2HAW2</accession>
<feature type="compositionally biased region" description="Polar residues" evidence="1">
    <location>
        <begin position="603"/>
        <end position="612"/>
    </location>
</feature>
<proteinExistence type="predicted"/>
<feature type="compositionally biased region" description="Basic and acidic residues" evidence="1">
    <location>
        <begin position="589"/>
        <end position="599"/>
    </location>
</feature>
<dbReference type="GeneID" id="25290302"/>
<gene>
    <name evidence="2" type="ORF">Z518_02231</name>
</gene>
<feature type="region of interest" description="Disordered" evidence="1">
    <location>
        <begin position="254"/>
        <end position="297"/>
    </location>
</feature>
<dbReference type="VEuPathDB" id="FungiDB:Z518_02231"/>
<dbReference type="RefSeq" id="XP_013274714.1">
    <property type="nucleotide sequence ID" value="XM_013419260.1"/>
</dbReference>
<keyword evidence="3" id="KW-1185">Reference proteome</keyword>
<dbReference type="EMBL" id="KN847476">
    <property type="protein sequence ID" value="KIX07578.1"/>
    <property type="molecule type" value="Genomic_DNA"/>
</dbReference>
<feature type="region of interest" description="Disordered" evidence="1">
    <location>
        <begin position="501"/>
        <end position="530"/>
    </location>
</feature>
<dbReference type="HOGENOM" id="CLU_022328_0_0_1"/>
<feature type="compositionally biased region" description="Polar residues" evidence="1">
    <location>
        <begin position="78"/>
        <end position="91"/>
    </location>
</feature>
<feature type="compositionally biased region" description="Low complexity" evidence="1">
    <location>
        <begin position="135"/>
        <end position="155"/>
    </location>
</feature>
<feature type="compositionally biased region" description="Polar residues" evidence="1">
    <location>
        <begin position="216"/>
        <end position="230"/>
    </location>
</feature>
<dbReference type="Proteomes" id="UP000053617">
    <property type="component" value="Unassembled WGS sequence"/>
</dbReference>
<name>A0A0D2HAW2_9EURO</name>
<evidence type="ECO:0000313" key="3">
    <source>
        <dbReference type="Proteomes" id="UP000053617"/>
    </source>
</evidence>
<dbReference type="AlphaFoldDB" id="A0A0D2HAW2"/>
<evidence type="ECO:0000256" key="1">
    <source>
        <dbReference type="SAM" id="MobiDB-lite"/>
    </source>
</evidence>
<feature type="region of interest" description="Disordered" evidence="1">
    <location>
        <begin position="216"/>
        <end position="235"/>
    </location>
</feature>
<feature type="region of interest" description="Disordered" evidence="1">
    <location>
        <begin position="551"/>
        <end position="612"/>
    </location>
</feature>
<evidence type="ECO:0000313" key="2">
    <source>
        <dbReference type="EMBL" id="KIX07578.1"/>
    </source>
</evidence>
<feature type="region of interest" description="Disordered" evidence="1">
    <location>
        <begin position="185"/>
        <end position="210"/>
    </location>
</feature>
<sequence>MAYKQFRRRARPAEPRDCPQHRTVQKSFLNQICEDCLLAELDAEPLALEKTATALSGPTHASENGEGLIWDSEVKVEIQSQPSEQPNSPATSDAFVYDNDSQSDHSGILESQTEVKAEVDSNNVSAEDVSSPLFPASHQGASSGSSSVATSPSAHIVAKGRPTSPGRRNKRYGLTFQDTVISDVGDADDEFDNGPSHKDPSSSPYFRGRTLTRGNYNSFERCGSSPNTEPTLVGGKNSIHVLSKFKSLRLISSSLRPSSSSRDQDKSIDAESPPGLTTSSTSAGPKSRNPFRAIRTRKCSPPVVETVESRQGLIQVSFGNDDHNLSTNTESNPISQIPPRKSNLKAWARFLRRGRRRGYSQLPRQLTSLASNPTGSWSHNRFEYHEEVDSLVLGSTSHSHSAFDTGSGIKSLEIEGRKGVESETEISSTTAILNIPESSTMNTLPATIGTSKELDFGLGIENGGKLAQQQQESLEDKSMQEQAVAASAAKIEHLSLEPDEIALPSSPIPPENQAQVKTRIDVSTRPQSPTALTARCATNEPTNFTVADKADGRERVSMPQLGPIQTVPKDMSHPPRSSSLKSLADSLEVSERVSRRDEILPVNISTPLSQVA</sequence>
<feature type="compositionally biased region" description="Polar residues" evidence="1">
    <location>
        <begin position="275"/>
        <end position="284"/>
    </location>
</feature>
<reference evidence="2 3" key="1">
    <citation type="submission" date="2015-01" db="EMBL/GenBank/DDBJ databases">
        <title>The Genome Sequence of Rhinocladiella mackenzie CBS 650.93.</title>
        <authorList>
            <consortium name="The Broad Institute Genomics Platform"/>
            <person name="Cuomo C."/>
            <person name="de Hoog S."/>
            <person name="Gorbushina A."/>
            <person name="Stielow B."/>
            <person name="Teixiera M."/>
            <person name="Abouelleil A."/>
            <person name="Chapman S.B."/>
            <person name="Priest M."/>
            <person name="Young S.K."/>
            <person name="Wortman J."/>
            <person name="Nusbaum C."/>
            <person name="Birren B."/>
        </authorList>
    </citation>
    <scope>NUCLEOTIDE SEQUENCE [LARGE SCALE GENOMIC DNA]</scope>
    <source>
        <strain evidence="2 3">CBS 650.93</strain>
    </source>
</reference>